<evidence type="ECO:0000313" key="2">
    <source>
        <dbReference type="Proteomes" id="UP001590950"/>
    </source>
</evidence>
<keyword evidence="2" id="KW-1185">Reference proteome</keyword>
<organism evidence="1 2">
    <name type="scientific">Stereocaulon virgatum</name>
    <dbReference type="NCBI Taxonomy" id="373712"/>
    <lineage>
        <taxon>Eukaryota</taxon>
        <taxon>Fungi</taxon>
        <taxon>Dikarya</taxon>
        <taxon>Ascomycota</taxon>
        <taxon>Pezizomycotina</taxon>
        <taxon>Lecanoromycetes</taxon>
        <taxon>OSLEUM clade</taxon>
        <taxon>Lecanoromycetidae</taxon>
        <taxon>Lecanorales</taxon>
        <taxon>Lecanorineae</taxon>
        <taxon>Stereocaulaceae</taxon>
        <taxon>Stereocaulon</taxon>
    </lineage>
</organism>
<comment type="caution">
    <text evidence="1">The sequence shown here is derived from an EMBL/GenBank/DDBJ whole genome shotgun (WGS) entry which is preliminary data.</text>
</comment>
<name>A0ABR4AKC2_9LECA</name>
<dbReference type="EMBL" id="JBEFKJ010000007">
    <property type="protein sequence ID" value="KAL2045241.1"/>
    <property type="molecule type" value="Genomic_DNA"/>
</dbReference>
<accession>A0ABR4AKC2</accession>
<evidence type="ECO:0000313" key="1">
    <source>
        <dbReference type="EMBL" id="KAL2045241.1"/>
    </source>
</evidence>
<sequence length="65" mass="7185">MLAESVISSEMYEKAEEVVLSSRNILKAITDPNTFAMEASGWFRAVLYCLCSDEEQGGSVELMGF</sequence>
<gene>
    <name evidence="1" type="ORF">N7G274_002324</name>
</gene>
<dbReference type="Proteomes" id="UP001590950">
    <property type="component" value="Unassembled WGS sequence"/>
</dbReference>
<reference evidence="1 2" key="1">
    <citation type="submission" date="2024-09" db="EMBL/GenBank/DDBJ databases">
        <title>Rethinking Asexuality: The Enigmatic Case of Functional Sexual Genes in Lepraria (Stereocaulaceae).</title>
        <authorList>
            <person name="Doellman M."/>
            <person name="Sun Y."/>
            <person name="Barcenas-Pena A."/>
            <person name="Lumbsch H.T."/>
            <person name="Grewe F."/>
        </authorList>
    </citation>
    <scope>NUCLEOTIDE SEQUENCE [LARGE SCALE GENOMIC DNA]</scope>
    <source>
        <strain evidence="1 2">Mercado 3170</strain>
    </source>
</reference>
<proteinExistence type="predicted"/>
<protein>
    <submittedName>
        <fullName evidence="1">Uncharacterized protein</fullName>
    </submittedName>
</protein>